<dbReference type="InterPro" id="IPR008532">
    <property type="entry name" value="NFACT_RNA-bd"/>
</dbReference>
<keyword evidence="4" id="KW-1185">Reference proteome</keyword>
<evidence type="ECO:0000313" key="3">
    <source>
        <dbReference type="EMBL" id="KAK4537252.1"/>
    </source>
</evidence>
<dbReference type="PANTHER" id="PTHR13049:SF2">
    <property type="entry name" value="COILED-COIL DOMAIN-CONTAINING PROTEIN 25"/>
    <property type="match status" value="1"/>
</dbReference>
<evidence type="ECO:0000313" key="4">
    <source>
        <dbReference type="Proteomes" id="UP001301350"/>
    </source>
</evidence>
<evidence type="ECO:0000259" key="2">
    <source>
        <dbReference type="Pfam" id="PF05670"/>
    </source>
</evidence>
<feature type="domain" description="NFACT RNA-binding" evidence="2">
    <location>
        <begin position="3"/>
        <end position="94"/>
    </location>
</feature>
<comment type="similarity">
    <text evidence="1">Belongs to the CCDC25 family.</text>
</comment>
<evidence type="ECO:0000256" key="1">
    <source>
        <dbReference type="ARBA" id="ARBA00008998"/>
    </source>
</evidence>
<comment type="caution">
    <text evidence="3">The sequence shown here is derived from an EMBL/GenBank/DDBJ whole genome shotgun (WGS) entry which is preliminary data.</text>
</comment>
<proteinExistence type="inferred from homology"/>
<protein>
    <recommendedName>
        <fullName evidence="2">NFACT RNA-binding domain-containing protein</fullName>
    </recommendedName>
</protein>
<reference evidence="3 4" key="1">
    <citation type="submission" date="2022-07" db="EMBL/GenBank/DDBJ databases">
        <title>Genome-wide signatures of adaptation to extreme environments.</title>
        <authorList>
            <person name="Cho C.H."/>
            <person name="Yoon H.S."/>
        </authorList>
    </citation>
    <scope>NUCLEOTIDE SEQUENCE [LARGE SCALE GENOMIC DNA]</scope>
    <source>
        <strain evidence="3 4">DBV 063 E5</strain>
    </source>
</reference>
<dbReference type="PANTHER" id="PTHR13049">
    <property type="entry name" value="DUF814-RELATED"/>
    <property type="match status" value="1"/>
</dbReference>
<dbReference type="InterPro" id="IPR039730">
    <property type="entry name" value="Jlp2/Ccd25"/>
</dbReference>
<accession>A0AAV9IY85</accession>
<sequence length="112" mass="12871">MLTFTVHGNLTALLGEDAAENQELCRRARQNDLWFHLDGQPSPHCILQCGASEPPREAILECARLVKQHSKRKQQQRVGVIYIQAKYVSRRGLQQERTGTVRTLRQPQRIII</sequence>
<organism evidence="3 4">
    <name type="scientific">Cyanidium caldarium</name>
    <name type="common">Red alga</name>
    <dbReference type="NCBI Taxonomy" id="2771"/>
    <lineage>
        <taxon>Eukaryota</taxon>
        <taxon>Rhodophyta</taxon>
        <taxon>Bangiophyceae</taxon>
        <taxon>Cyanidiales</taxon>
        <taxon>Cyanidiaceae</taxon>
        <taxon>Cyanidium</taxon>
    </lineage>
</organism>
<name>A0AAV9IY85_CYACA</name>
<dbReference type="Proteomes" id="UP001301350">
    <property type="component" value="Unassembled WGS sequence"/>
</dbReference>
<gene>
    <name evidence="3" type="ORF">CDCA_CDCA11G3277</name>
</gene>
<dbReference type="EMBL" id="JANCYW010000011">
    <property type="protein sequence ID" value="KAK4537252.1"/>
    <property type="molecule type" value="Genomic_DNA"/>
</dbReference>
<dbReference type="Pfam" id="PF05670">
    <property type="entry name" value="NFACT-R_1"/>
    <property type="match status" value="1"/>
</dbReference>
<dbReference type="AlphaFoldDB" id="A0AAV9IY85"/>